<reference evidence="1" key="1">
    <citation type="submission" date="2022-11" db="EMBL/GenBank/DDBJ databases">
        <title>beta-Carotene-producing bacterium, Jeongeuplla avenae sp. nov., alleviates the salt stress of Arabidopsis seedlings.</title>
        <authorList>
            <person name="Jiang L."/>
            <person name="Lee J."/>
        </authorList>
    </citation>
    <scope>NUCLEOTIDE SEQUENCE</scope>
    <source>
        <strain evidence="1">DY_R2A_6</strain>
    </source>
</reference>
<protein>
    <submittedName>
        <fullName evidence="1">GNAT family N-acetyltransferase</fullName>
    </submittedName>
</protein>
<evidence type="ECO:0000313" key="1">
    <source>
        <dbReference type="EMBL" id="WAJ27365.1"/>
    </source>
</evidence>
<sequence length="179" mass="19486">MIETERLLLRAPIPEDFEPIAAMSADAAVSRFVGGRPATREESWHRLLRHAGHWTLFGYGLFSVVEKATGNFAGYAGLAFFERGFGPRFDGDPEAAWAFAPAAQNKGFATEAAHAAHAALDARLGPRRTVCIIDPENAASLNVAAKLGYVRFGEVFYRDKTVWMLERVPAALRTAPAAP</sequence>
<organism evidence="1 2">
    <name type="scientific">Antarcticirhabdus aurantiaca</name>
    <dbReference type="NCBI Taxonomy" id="2606717"/>
    <lineage>
        <taxon>Bacteria</taxon>
        <taxon>Pseudomonadati</taxon>
        <taxon>Pseudomonadota</taxon>
        <taxon>Alphaproteobacteria</taxon>
        <taxon>Hyphomicrobiales</taxon>
        <taxon>Aurantimonadaceae</taxon>
        <taxon>Antarcticirhabdus</taxon>
    </lineage>
</organism>
<accession>A0ACD4NL69</accession>
<name>A0ACD4NL69_9HYPH</name>
<gene>
    <name evidence="1" type="ORF">OXU80_21320</name>
</gene>
<evidence type="ECO:0000313" key="2">
    <source>
        <dbReference type="Proteomes" id="UP001163223"/>
    </source>
</evidence>
<keyword evidence="2" id="KW-1185">Reference proteome</keyword>
<proteinExistence type="predicted"/>
<dbReference type="Proteomes" id="UP001163223">
    <property type="component" value="Chromosome"/>
</dbReference>
<dbReference type="EMBL" id="CP113520">
    <property type="protein sequence ID" value="WAJ27365.1"/>
    <property type="molecule type" value="Genomic_DNA"/>
</dbReference>